<evidence type="ECO:0000313" key="3">
    <source>
        <dbReference type="Proteomes" id="UP000533476"/>
    </source>
</evidence>
<dbReference type="Proteomes" id="UP000533476">
    <property type="component" value="Unassembled WGS sequence"/>
</dbReference>
<dbReference type="EMBL" id="JABBVZ010000002">
    <property type="protein sequence ID" value="NMP20948.1"/>
    <property type="molecule type" value="Genomic_DNA"/>
</dbReference>
<keyword evidence="1" id="KW-0472">Membrane</keyword>
<keyword evidence="1" id="KW-1133">Transmembrane helix</keyword>
<evidence type="ECO:0000313" key="2">
    <source>
        <dbReference type="EMBL" id="NMP20948.1"/>
    </source>
</evidence>
<protein>
    <recommendedName>
        <fullName evidence="4">CorA-like Mg2+ transporter protein</fullName>
    </recommendedName>
</protein>
<proteinExistence type="predicted"/>
<gene>
    <name evidence="2" type="ORF">HIJ39_01070</name>
</gene>
<keyword evidence="1" id="KW-0812">Transmembrane</keyword>
<name>A0A7Y0L0D2_9FIRM</name>
<accession>A0A7Y0L0D2</accession>
<dbReference type="AlphaFoldDB" id="A0A7Y0L0D2"/>
<evidence type="ECO:0000256" key="1">
    <source>
        <dbReference type="SAM" id="Phobius"/>
    </source>
</evidence>
<dbReference type="RefSeq" id="WP_169095796.1">
    <property type="nucleotide sequence ID" value="NZ_JABBVZ010000002.1"/>
</dbReference>
<organism evidence="2 3">
    <name type="scientific">Sulfobacillus harzensis</name>
    <dbReference type="NCBI Taxonomy" id="2729629"/>
    <lineage>
        <taxon>Bacteria</taxon>
        <taxon>Bacillati</taxon>
        <taxon>Bacillota</taxon>
        <taxon>Clostridia</taxon>
        <taxon>Eubacteriales</taxon>
        <taxon>Clostridiales Family XVII. Incertae Sedis</taxon>
        <taxon>Sulfobacillus</taxon>
    </lineage>
</organism>
<feature type="transmembrane region" description="Helical" evidence="1">
    <location>
        <begin position="476"/>
        <end position="497"/>
    </location>
</feature>
<reference evidence="2 3" key="1">
    <citation type="submission" date="2020-04" db="EMBL/GenBank/DDBJ databases">
        <authorList>
            <person name="Zhang R."/>
            <person name="Schippers A."/>
        </authorList>
    </citation>
    <scope>NUCLEOTIDE SEQUENCE [LARGE SCALE GENOMIC DNA]</scope>
    <source>
        <strain evidence="2 3">DSM 109850</strain>
    </source>
</reference>
<feature type="transmembrane region" description="Helical" evidence="1">
    <location>
        <begin position="438"/>
        <end position="456"/>
    </location>
</feature>
<comment type="caution">
    <text evidence="2">The sequence shown here is derived from an EMBL/GenBank/DDBJ whole genome shotgun (WGS) entry which is preliminary data.</text>
</comment>
<sequence>MSSTEPKSLDRTTDNSLWSVADTWSKFLYPFLFIHRETPKVQASGQDFVQVLMSDVHHPVIWHPRPFGDRELDNFLPYVQQYLTEPSIHQRFVLHEVCLMPQAVYVFEEDPAQELRFCIRDVTLHVFFNGVACLAIEIQPDDVSKIAIDQVEEMNARLASFVNGAPFHLEKPRGTATSNAFSIAGLCQQRGVLTMRRLIDDLLGTFSTSHSPVVITPMAGRFLPIYGALLLHPRSAENSGWLDRRFQEFAEHHLTILRKTYTPNNISTFSQIHMEDAQHHYVPYHNVIHSQSLDGGFILAYQNGLEHFAGQPAPAMESFRTSYFDMMLIPFHQRLSIIRYAMAAAQAGLSPERGAELRQLREEIYDFTSRCYFSQASVSEERNHIYMRWQEEFHVVRMYNDLKEEVHDIDNYLADLAREKDSEVREAAARRDSRNIQLFGLVTLIFLPVSLLLYAIPAEPVVHRWINFGLYPGRSLLVVGGMVAFVVVLLASIFWYLHRGKDTLERL</sequence>
<keyword evidence="3" id="KW-1185">Reference proteome</keyword>
<evidence type="ECO:0008006" key="4">
    <source>
        <dbReference type="Google" id="ProtNLM"/>
    </source>
</evidence>